<feature type="signal peptide" evidence="4">
    <location>
        <begin position="1"/>
        <end position="18"/>
    </location>
</feature>
<evidence type="ECO:0000256" key="2">
    <source>
        <dbReference type="ARBA" id="ARBA00023078"/>
    </source>
</evidence>
<keyword evidence="6" id="KW-1185">Reference proteome</keyword>
<dbReference type="Pfam" id="PF05757">
    <property type="entry name" value="PsbQ"/>
    <property type="match status" value="1"/>
</dbReference>
<dbReference type="InterPro" id="IPR023222">
    <property type="entry name" value="PsbQ-like_dom_sf"/>
</dbReference>
<dbReference type="Proteomes" id="UP000789595">
    <property type="component" value="Unassembled WGS sequence"/>
</dbReference>
<keyword evidence="4" id="KW-0732">Signal</keyword>
<evidence type="ECO:0000256" key="3">
    <source>
        <dbReference type="ARBA" id="ARBA00023136"/>
    </source>
</evidence>
<gene>
    <name evidence="5" type="ORF">PECAL_5P10150</name>
</gene>
<accession>A0A8J2SU91</accession>
<comment type="caution">
    <text evidence="5">The sequence shown here is derived from an EMBL/GenBank/DDBJ whole genome shotgun (WGS) entry which is preliminary data.</text>
</comment>
<evidence type="ECO:0000256" key="1">
    <source>
        <dbReference type="ARBA" id="ARBA00004370"/>
    </source>
</evidence>
<dbReference type="GO" id="GO:0005509">
    <property type="term" value="F:calcium ion binding"/>
    <property type="evidence" value="ECO:0007669"/>
    <property type="project" value="InterPro"/>
</dbReference>
<evidence type="ECO:0000313" key="5">
    <source>
        <dbReference type="EMBL" id="CAH0376428.1"/>
    </source>
</evidence>
<dbReference type="AlphaFoldDB" id="A0A8J2SU91"/>
<sequence>MARIVLALAAGAAALAPGSKPAAQTRRELGQGLVAAVGALGAQAAVASAGDSPKFSFFGFFGNGGTMSEGAMYGTDQTTPTYSPYSVYGKLGDEKAVYKKYNAKEIDFKKKMLAESERRVKGVDAAIGKKNWESVRRDLDGQVYNMRNTMNYLAAGPSAQPGAKAAAKQFYQDMEAVNLLCKRKKQAAAQDAYGAMMSSLDSFNKLI</sequence>
<protein>
    <submittedName>
        <fullName evidence="5">Uncharacterized protein</fullName>
    </submittedName>
</protein>
<dbReference type="GO" id="GO:0019898">
    <property type="term" value="C:extrinsic component of membrane"/>
    <property type="evidence" value="ECO:0007669"/>
    <property type="project" value="InterPro"/>
</dbReference>
<dbReference type="GO" id="GO:0015979">
    <property type="term" value="P:photosynthesis"/>
    <property type="evidence" value="ECO:0007669"/>
    <property type="project" value="InterPro"/>
</dbReference>
<feature type="chain" id="PRO_5035224593" evidence="4">
    <location>
        <begin position="19"/>
        <end position="207"/>
    </location>
</feature>
<dbReference type="InterPro" id="IPR008797">
    <property type="entry name" value="PSII_PsbQ"/>
</dbReference>
<dbReference type="Gene3D" id="1.20.120.290">
    <property type="entry name" value="Oxygen-evolving enhancer protein 3 (PsbQ), four-helix up-down bundle"/>
    <property type="match status" value="1"/>
</dbReference>
<dbReference type="EMBL" id="CAKKNE010000005">
    <property type="protein sequence ID" value="CAH0376428.1"/>
    <property type="molecule type" value="Genomic_DNA"/>
</dbReference>
<dbReference type="SUPFAM" id="SSF101112">
    <property type="entry name" value="Oxygen-evolving enhancer protein 3"/>
    <property type="match status" value="1"/>
</dbReference>
<dbReference type="OrthoDB" id="3566at2759"/>
<reference evidence="5" key="1">
    <citation type="submission" date="2021-11" db="EMBL/GenBank/DDBJ databases">
        <authorList>
            <consortium name="Genoscope - CEA"/>
            <person name="William W."/>
        </authorList>
    </citation>
    <scope>NUCLEOTIDE SEQUENCE</scope>
</reference>
<proteinExistence type="predicted"/>
<evidence type="ECO:0000256" key="4">
    <source>
        <dbReference type="SAM" id="SignalP"/>
    </source>
</evidence>
<name>A0A8J2SU91_9STRA</name>
<keyword evidence="2" id="KW-0793">Thylakoid</keyword>
<evidence type="ECO:0000313" key="6">
    <source>
        <dbReference type="Proteomes" id="UP000789595"/>
    </source>
</evidence>
<comment type="subcellular location">
    <subcellularLocation>
        <location evidence="1">Membrane</location>
    </subcellularLocation>
</comment>
<organism evidence="5 6">
    <name type="scientific">Pelagomonas calceolata</name>
    <dbReference type="NCBI Taxonomy" id="35677"/>
    <lineage>
        <taxon>Eukaryota</taxon>
        <taxon>Sar</taxon>
        <taxon>Stramenopiles</taxon>
        <taxon>Ochrophyta</taxon>
        <taxon>Pelagophyceae</taxon>
        <taxon>Pelagomonadales</taxon>
        <taxon>Pelagomonadaceae</taxon>
        <taxon>Pelagomonas</taxon>
    </lineage>
</organism>
<keyword evidence="3" id="KW-0472">Membrane</keyword>
<dbReference type="GO" id="GO:0009523">
    <property type="term" value="C:photosystem II"/>
    <property type="evidence" value="ECO:0007669"/>
    <property type="project" value="InterPro"/>
</dbReference>